<dbReference type="GO" id="GO:0003690">
    <property type="term" value="F:double-stranded DNA binding"/>
    <property type="evidence" value="ECO:0007669"/>
    <property type="project" value="TreeGrafter"/>
</dbReference>
<dbReference type="InterPro" id="IPR004598">
    <property type="entry name" value="TFIIH_p52/Tfb2"/>
</dbReference>
<evidence type="ECO:0000259" key="10">
    <source>
        <dbReference type="Pfam" id="PF18307"/>
    </source>
</evidence>
<reference evidence="11 12" key="1">
    <citation type="journal article" date="2023" name="Elife">
        <title>Identification of key yeast species and microbe-microbe interactions impacting larval growth of Drosophila in the wild.</title>
        <authorList>
            <person name="Mure A."/>
            <person name="Sugiura Y."/>
            <person name="Maeda R."/>
            <person name="Honda K."/>
            <person name="Sakurai N."/>
            <person name="Takahashi Y."/>
            <person name="Watada M."/>
            <person name="Katoh T."/>
            <person name="Gotoh A."/>
            <person name="Gotoh Y."/>
            <person name="Taniguchi I."/>
            <person name="Nakamura K."/>
            <person name="Hayashi T."/>
            <person name="Katayama T."/>
            <person name="Uemura T."/>
            <person name="Hattori Y."/>
        </authorList>
    </citation>
    <scope>NUCLEOTIDE SEQUENCE [LARGE SCALE GENOMIC DNA]</scope>
    <source>
        <strain evidence="11 12">SB-73</strain>
    </source>
</reference>
<comment type="function">
    <text evidence="9">Component of the general transcription and DNA repair factor IIH (TFIIH) core complex which is involved in general and transcription-coupled nucleotide excision repair (NER) of damaged DNA.</text>
</comment>
<keyword evidence="12" id="KW-1185">Reference proteome</keyword>
<dbReference type="AlphaFoldDB" id="A0AAV5RLE8"/>
<accession>A0AAV5RLE8</accession>
<name>A0AAV5RLE8_STABA</name>
<dbReference type="EMBL" id="BTGC01000008">
    <property type="protein sequence ID" value="GMM52344.1"/>
    <property type="molecule type" value="Genomic_DNA"/>
</dbReference>
<feature type="domain" description="Transcription factor Tfb2 C-terminal" evidence="10">
    <location>
        <begin position="373"/>
        <end position="440"/>
    </location>
</feature>
<dbReference type="GO" id="GO:0006366">
    <property type="term" value="P:transcription by RNA polymerase II"/>
    <property type="evidence" value="ECO:0007669"/>
    <property type="project" value="UniProtKB-ARBA"/>
</dbReference>
<dbReference type="Gene3D" id="3.30.70.2610">
    <property type="match status" value="1"/>
</dbReference>
<keyword evidence="8 9" id="KW-0539">Nucleus</keyword>
<evidence type="ECO:0000256" key="8">
    <source>
        <dbReference type="ARBA" id="ARBA00023242"/>
    </source>
</evidence>
<dbReference type="NCBIfam" id="TIGR00625">
    <property type="entry name" value="tfb2"/>
    <property type="match status" value="1"/>
</dbReference>
<comment type="function">
    <text evidence="1">Component of the general transcription and DNA repair factor IIH (TFIIH) core complex, which is involved in general and transcription-coupled nucleotide excision repair (NER) of damaged DNA and, when complexed to TFIIK, in RNA transcription by RNA polymerase II. In NER, TFIIH acts by opening DNA around the lesion to allow the excision of the damaged oligonucleotide and its replacement by a new DNA fragment. In transcription, TFIIH has an essential role in transcription initiation. When the pre-initiation complex (PIC) has been established, TFIIH is required for promoter opening and promoter escape. Phosphorylation of the C-terminal tail (CTD) of the largest subunit of RNA polymerase II by the kinase module TFIIK controls the initiation of transcription.</text>
</comment>
<proteinExistence type="inferred from homology"/>
<evidence type="ECO:0000256" key="4">
    <source>
        <dbReference type="ARBA" id="ARBA00022763"/>
    </source>
</evidence>
<dbReference type="PANTHER" id="PTHR13152">
    <property type="entry name" value="TFIIH, POLYPEPTIDE 4"/>
    <property type="match status" value="1"/>
</dbReference>
<comment type="similarity">
    <text evidence="3 9">Belongs to the TFB2 family.</text>
</comment>
<keyword evidence="6 9" id="KW-0804">Transcription</keyword>
<keyword evidence="5 9" id="KW-0805">Transcription regulation</keyword>
<dbReference type="GO" id="GO:0001671">
    <property type="term" value="F:ATPase activator activity"/>
    <property type="evidence" value="ECO:0007669"/>
    <property type="project" value="InterPro"/>
</dbReference>
<keyword evidence="4 9" id="KW-0227">DNA damage</keyword>
<evidence type="ECO:0000256" key="3">
    <source>
        <dbReference type="ARBA" id="ARBA00007132"/>
    </source>
</evidence>
<dbReference type="InterPro" id="IPR040662">
    <property type="entry name" value="Tfb2_C"/>
</dbReference>
<comment type="subcellular location">
    <subcellularLocation>
        <location evidence="2 9">Nucleus</location>
    </subcellularLocation>
</comment>
<gene>
    <name evidence="11" type="ORF">DASB73_033070</name>
</gene>
<evidence type="ECO:0000256" key="5">
    <source>
        <dbReference type="ARBA" id="ARBA00023015"/>
    </source>
</evidence>
<sequence>MLDAYLETLPEAVISRLFASPSACLVVLRMLPPLAKSIVMRLLFATAAVPVASLEKFTGLITNKVSHYAFSRLRSLKILKEKYTSQTLELHPAFQKSLRTALTCGSTNEGFEETGAQIDAAFLAEFHNERWESMLNYMVSSADQTMELSGLHKKVKLNPVILELLSKSNLLGRQKNITSDGFQFLLQARYTQVWTLLLHYLNNAAALDMDPVDILNFLFRLGTLELGRGQLVSSLPLAHKRLVTELAELGVVYLKNDVFYAAIELSDSTMDTEKNAASRDAPTAKGSGSDVENQGFIIVETNYRIYAYTSSPLQISILGLFCSIKARFANLLIGRFTRHSARRALSSGITADQIIQYLNSNHRGGALPPTIVDQIKLWQLELDRFRQEDGILFRDFISTKEYTAVSEYAQDIGALIWKNDKTRMFFVPEKSAKDITEFVNKLT</sequence>
<dbReference type="Pfam" id="PF18307">
    <property type="entry name" value="Tfb2_C"/>
    <property type="match status" value="1"/>
</dbReference>
<keyword evidence="7 9" id="KW-0234">DNA repair</keyword>
<dbReference type="Pfam" id="PF03849">
    <property type="entry name" value="Tfb2"/>
    <property type="match status" value="1"/>
</dbReference>
<evidence type="ECO:0000313" key="12">
    <source>
        <dbReference type="Proteomes" id="UP001362899"/>
    </source>
</evidence>
<evidence type="ECO:0000256" key="9">
    <source>
        <dbReference type="RuleBase" id="RU364024"/>
    </source>
</evidence>
<organism evidence="11 12">
    <name type="scientific">Starmerella bacillaris</name>
    <name type="common">Yeast</name>
    <name type="synonym">Candida zemplinina</name>
    <dbReference type="NCBI Taxonomy" id="1247836"/>
    <lineage>
        <taxon>Eukaryota</taxon>
        <taxon>Fungi</taxon>
        <taxon>Dikarya</taxon>
        <taxon>Ascomycota</taxon>
        <taxon>Saccharomycotina</taxon>
        <taxon>Dipodascomycetes</taxon>
        <taxon>Dipodascales</taxon>
        <taxon>Trichomonascaceae</taxon>
        <taxon>Starmerella</taxon>
    </lineage>
</organism>
<dbReference type="PANTHER" id="PTHR13152:SF0">
    <property type="entry name" value="GENERAL TRANSCRIPTION FACTOR IIH SUBUNIT 4"/>
    <property type="match status" value="1"/>
</dbReference>
<evidence type="ECO:0000256" key="2">
    <source>
        <dbReference type="ARBA" id="ARBA00004123"/>
    </source>
</evidence>
<evidence type="ECO:0000256" key="7">
    <source>
        <dbReference type="ARBA" id="ARBA00023204"/>
    </source>
</evidence>
<dbReference type="GO" id="GO:0000439">
    <property type="term" value="C:transcription factor TFIIH core complex"/>
    <property type="evidence" value="ECO:0007669"/>
    <property type="project" value="InterPro"/>
</dbReference>
<evidence type="ECO:0000313" key="11">
    <source>
        <dbReference type="EMBL" id="GMM52344.1"/>
    </source>
</evidence>
<evidence type="ECO:0000256" key="6">
    <source>
        <dbReference type="ARBA" id="ARBA00023163"/>
    </source>
</evidence>
<comment type="caution">
    <text evidence="11">The sequence shown here is derived from an EMBL/GenBank/DDBJ whole genome shotgun (WGS) entry which is preliminary data.</text>
</comment>
<evidence type="ECO:0000256" key="1">
    <source>
        <dbReference type="ARBA" id="ARBA00002817"/>
    </source>
</evidence>
<dbReference type="GO" id="GO:0005675">
    <property type="term" value="C:transcription factor TFIIH holo complex"/>
    <property type="evidence" value="ECO:0007669"/>
    <property type="project" value="TreeGrafter"/>
</dbReference>
<protein>
    <recommendedName>
        <fullName evidence="9">RNA polymerase II transcription factor B subunit 2</fullName>
    </recommendedName>
</protein>
<dbReference type="GO" id="GO:0006289">
    <property type="term" value="P:nucleotide-excision repair"/>
    <property type="evidence" value="ECO:0007669"/>
    <property type="project" value="InterPro"/>
</dbReference>
<dbReference type="FunFam" id="3.30.70.2610:FF:000001">
    <property type="entry name" value="General transcription factor IIH subunit 4"/>
    <property type="match status" value="1"/>
</dbReference>
<dbReference type="Proteomes" id="UP001362899">
    <property type="component" value="Unassembled WGS sequence"/>
</dbReference>